<accession>A0A8H3B8X3</accession>
<protein>
    <submittedName>
        <fullName evidence="1">Uncharacterized protein</fullName>
    </submittedName>
</protein>
<evidence type="ECO:0000313" key="2">
    <source>
        <dbReference type="Proteomes" id="UP000663861"/>
    </source>
</evidence>
<dbReference type="Proteomes" id="UP000663861">
    <property type="component" value="Unassembled WGS sequence"/>
</dbReference>
<organism evidence="1 2">
    <name type="scientific">Rhizoctonia solani</name>
    <dbReference type="NCBI Taxonomy" id="456999"/>
    <lineage>
        <taxon>Eukaryota</taxon>
        <taxon>Fungi</taxon>
        <taxon>Dikarya</taxon>
        <taxon>Basidiomycota</taxon>
        <taxon>Agaricomycotina</taxon>
        <taxon>Agaricomycetes</taxon>
        <taxon>Cantharellales</taxon>
        <taxon>Ceratobasidiaceae</taxon>
        <taxon>Rhizoctonia</taxon>
    </lineage>
</organism>
<dbReference type="PANTHER" id="PTHR38797:SF4">
    <property type="entry name" value="NUCLEAR PORE COMPLEX PROTEIN NUP85"/>
    <property type="match status" value="1"/>
</dbReference>
<evidence type="ECO:0000313" key="1">
    <source>
        <dbReference type="EMBL" id="CAE6450614.1"/>
    </source>
</evidence>
<dbReference type="PANTHER" id="PTHR38797">
    <property type="entry name" value="NUCLEAR PORE COMPLEX PROTEIN NUP85-RELATED"/>
    <property type="match status" value="1"/>
</dbReference>
<dbReference type="InterPro" id="IPR022085">
    <property type="entry name" value="OpdG"/>
</dbReference>
<proteinExistence type="predicted"/>
<comment type="caution">
    <text evidence="1">The sequence shown here is derived from an EMBL/GenBank/DDBJ whole genome shotgun (WGS) entry which is preliminary data.</text>
</comment>
<reference evidence="1" key="1">
    <citation type="submission" date="2021-01" db="EMBL/GenBank/DDBJ databases">
        <authorList>
            <person name="Kaushik A."/>
        </authorList>
    </citation>
    <scope>NUCLEOTIDE SEQUENCE</scope>
    <source>
        <strain evidence="1">AG4-RS23</strain>
    </source>
</reference>
<dbReference type="EMBL" id="CAJMWY010000890">
    <property type="protein sequence ID" value="CAE6450614.1"/>
    <property type="molecule type" value="Genomic_DNA"/>
</dbReference>
<dbReference type="Pfam" id="PF12311">
    <property type="entry name" value="DUF3632"/>
    <property type="match status" value="1"/>
</dbReference>
<sequence length="353" mass="40012">METAEETQMASRIESTLDALLSTPGIPSTEAAKRLSTVCTGYLAMFAQHYPGGPNTHENYGLSTPGLPTFLWRLWSGVFTRVLNSPIEEPVSYTYITPLIELIGKLKDTPPSEGEQWIVMGETCCWRDLPLLGLECRENFNGPFPTVFTFRPYTRLLSQEGQLAISGASLFELQDLGSENSESAGKYLANCRRGWLSTQSFISRLWRDCDCNYSLYALWAMRTALEDWPESLPSFDTQYDTLEESPAYLALEVEAAAIWIFNTAPLMYQCTEIWGPNGNLDWPDNAGLPGIGGRRWKGVDGYDREHKRWELWRDLFGEVIRWCDGAGKEHMQGWKVRDAATRALETMKEVEQQ</sequence>
<gene>
    <name evidence="1" type="ORF">RDB_LOCUS54106</name>
</gene>
<dbReference type="InterPro" id="IPR053204">
    <property type="entry name" value="Oxopyrrolidines_Biosynth-assoc"/>
</dbReference>
<name>A0A8H3B8X3_9AGAM</name>
<dbReference type="AlphaFoldDB" id="A0A8H3B8X3"/>